<proteinExistence type="predicted"/>
<reference evidence="1 2" key="1">
    <citation type="submission" date="2014-04" db="EMBL/GenBank/DDBJ databases">
        <authorList>
            <consortium name="DOE Joint Genome Institute"/>
            <person name="Kuo A."/>
            <person name="Kohler A."/>
            <person name="Costa M.D."/>
            <person name="Nagy L.G."/>
            <person name="Floudas D."/>
            <person name="Copeland A."/>
            <person name="Barry K.W."/>
            <person name="Cichocki N."/>
            <person name="Veneault-Fourrey C."/>
            <person name="LaButti K."/>
            <person name="Lindquist E.A."/>
            <person name="Lipzen A."/>
            <person name="Lundell T."/>
            <person name="Morin E."/>
            <person name="Murat C."/>
            <person name="Sun H."/>
            <person name="Tunlid A."/>
            <person name="Henrissat B."/>
            <person name="Grigoriev I.V."/>
            <person name="Hibbett D.S."/>
            <person name="Martin F."/>
            <person name="Nordberg H.P."/>
            <person name="Cantor M.N."/>
            <person name="Hua S.X."/>
        </authorList>
    </citation>
    <scope>NUCLEOTIDE SEQUENCE [LARGE SCALE GENOMIC DNA]</scope>
    <source>
        <strain evidence="1 2">Marx 270</strain>
    </source>
</reference>
<protein>
    <submittedName>
        <fullName evidence="1">Uncharacterized protein</fullName>
    </submittedName>
</protein>
<keyword evidence="2" id="KW-1185">Reference proteome</keyword>
<dbReference type="InParanoid" id="A0A0C3JSR6"/>
<gene>
    <name evidence="1" type="ORF">M404DRAFT_761483</name>
</gene>
<organism evidence="1 2">
    <name type="scientific">Pisolithus tinctorius Marx 270</name>
    <dbReference type="NCBI Taxonomy" id="870435"/>
    <lineage>
        <taxon>Eukaryota</taxon>
        <taxon>Fungi</taxon>
        <taxon>Dikarya</taxon>
        <taxon>Basidiomycota</taxon>
        <taxon>Agaricomycotina</taxon>
        <taxon>Agaricomycetes</taxon>
        <taxon>Agaricomycetidae</taxon>
        <taxon>Boletales</taxon>
        <taxon>Sclerodermatineae</taxon>
        <taxon>Pisolithaceae</taxon>
        <taxon>Pisolithus</taxon>
    </lineage>
</organism>
<evidence type="ECO:0000313" key="1">
    <source>
        <dbReference type="EMBL" id="KIO00517.1"/>
    </source>
</evidence>
<sequence length="158" mass="17840">MSRASVVGLRCSLVSQQRCMCGNLPVSLPDLSLLRDIVLPVEGFLTVSHTSHLVPPLGRYAPFCCCRHLRTTLFRMVAFPSSSLQNSWLHLVFGERGYPWVELWISQDWKCGFFLFPFVLCSSHSPLPSCLVSCHLEQLFFVDEALSCPPPSWLQILV</sequence>
<dbReference type="Proteomes" id="UP000054217">
    <property type="component" value="Unassembled WGS sequence"/>
</dbReference>
<reference evidence="2" key="2">
    <citation type="submission" date="2015-01" db="EMBL/GenBank/DDBJ databases">
        <title>Evolutionary Origins and Diversification of the Mycorrhizal Mutualists.</title>
        <authorList>
            <consortium name="DOE Joint Genome Institute"/>
            <consortium name="Mycorrhizal Genomics Consortium"/>
            <person name="Kohler A."/>
            <person name="Kuo A."/>
            <person name="Nagy L.G."/>
            <person name="Floudas D."/>
            <person name="Copeland A."/>
            <person name="Barry K.W."/>
            <person name="Cichocki N."/>
            <person name="Veneault-Fourrey C."/>
            <person name="LaButti K."/>
            <person name="Lindquist E.A."/>
            <person name="Lipzen A."/>
            <person name="Lundell T."/>
            <person name="Morin E."/>
            <person name="Murat C."/>
            <person name="Riley R."/>
            <person name="Ohm R."/>
            <person name="Sun H."/>
            <person name="Tunlid A."/>
            <person name="Henrissat B."/>
            <person name="Grigoriev I.V."/>
            <person name="Hibbett D.S."/>
            <person name="Martin F."/>
        </authorList>
    </citation>
    <scope>NUCLEOTIDE SEQUENCE [LARGE SCALE GENOMIC DNA]</scope>
    <source>
        <strain evidence="2">Marx 270</strain>
    </source>
</reference>
<name>A0A0C3JSR6_PISTI</name>
<dbReference type="AlphaFoldDB" id="A0A0C3JSR6"/>
<dbReference type="EMBL" id="KN831995">
    <property type="protein sequence ID" value="KIO00517.1"/>
    <property type="molecule type" value="Genomic_DNA"/>
</dbReference>
<accession>A0A0C3JSR6</accession>
<evidence type="ECO:0000313" key="2">
    <source>
        <dbReference type="Proteomes" id="UP000054217"/>
    </source>
</evidence>
<dbReference type="HOGENOM" id="CLU_1670102_0_0_1"/>